<proteinExistence type="predicted"/>
<feature type="region of interest" description="Disordered" evidence="2">
    <location>
        <begin position="408"/>
        <end position="435"/>
    </location>
</feature>
<comment type="caution">
    <text evidence="3">The sequence shown here is derived from an EMBL/GenBank/DDBJ whole genome shotgun (WGS) entry which is preliminary data.</text>
</comment>
<dbReference type="AlphaFoldDB" id="A0A2B7XK27"/>
<dbReference type="STRING" id="1447875.A0A2B7XK27"/>
<sequence length="500" mass="55792">MATSISTELVKCFQQFKTLISSTDLDRYESEVQKVLWEDELGRLRIWASNIGAHQTGQSSLDFRLRDSSPVKNQVIGLLKGLQETFRDLYEAMEDPAPDDTDWEPADEDGTEIQHIYRNLVETITCLMRMTIVIRRPAQRDRILGTKRADAAVFEPFDRQYVSDKFSRADERIVERLGAALSRRRAILKYRKRHKEKLKKGIDYILHGHPDTTSTRLSDTGSLLVFEDTASNSDVSQTSYAQTLLTGGNAVTIPPAPKESIGGQFEQHLGRHLEELALFVMPRTSLDDGADSNASSKHASEDAISEVGEDTDDDLDKELVRFPVVSRKGSPDLTAQLCSSVQPDLTSFDHVQSASVPSSPLGSSKEHRIEARALREAQEAPDSAFRALWLAKSLRDILIPELAATPSFSESNDDWKRDGDGYGTDPPSGRSRPSIVGEFQKARDGDEGLNEGGLSAIHKIKQSLEEEIREINELRLQEMKNLLSNSRRLTTRDSGKRPGA</sequence>
<protein>
    <recommendedName>
        <fullName evidence="5">Prion-inhibition and propagation HeLo domain-containing protein</fullName>
    </recommendedName>
</protein>
<organism evidence="3 4">
    <name type="scientific">Helicocarpus griseus UAMH5409</name>
    <dbReference type="NCBI Taxonomy" id="1447875"/>
    <lineage>
        <taxon>Eukaryota</taxon>
        <taxon>Fungi</taxon>
        <taxon>Dikarya</taxon>
        <taxon>Ascomycota</taxon>
        <taxon>Pezizomycotina</taxon>
        <taxon>Eurotiomycetes</taxon>
        <taxon>Eurotiomycetidae</taxon>
        <taxon>Onygenales</taxon>
        <taxon>Ajellomycetaceae</taxon>
        <taxon>Helicocarpus</taxon>
    </lineage>
</organism>
<name>A0A2B7XK27_9EURO</name>
<dbReference type="OrthoDB" id="6133115at2759"/>
<dbReference type="PANTHER" id="PTHR35391:SF7">
    <property type="entry name" value="C2H2-TYPE DOMAIN-CONTAINING PROTEIN"/>
    <property type="match status" value="1"/>
</dbReference>
<feature type="region of interest" description="Disordered" evidence="2">
    <location>
        <begin position="287"/>
        <end position="312"/>
    </location>
</feature>
<evidence type="ECO:0000313" key="4">
    <source>
        <dbReference type="Proteomes" id="UP000223968"/>
    </source>
</evidence>
<gene>
    <name evidence="3" type="ORF">AJ79_05807</name>
</gene>
<evidence type="ECO:0008006" key="5">
    <source>
        <dbReference type="Google" id="ProtNLM"/>
    </source>
</evidence>
<evidence type="ECO:0000256" key="2">
    <source>
        <dbReference type="SAM" id="MobiDB-lite"/>
    </source>
</evidence>
<evidence type="ECO:0000256" key="1">
    <source>
        <dbReference type="SAM" id="Coils"/>
    </source>
</evidence>
<keyword evidence="1" id="KW-0175">Coiled coil</keyword>
<keyword evidence="4" id="KW-1185">Reference proteome</keyword>
<dbReference type="Proteomes" id="UP000223968">
    <property type="component" value="Unassembled WGS sequence"/>
</dbReference>
<dbReference type="EMBL" id="PDNB01000096">
    <property type="protein sequence ID" value="PGH09012.1"/>
    <property type="molecule type" value="Genomic_DNA"/>
</dbReference>
<feature type="compositionally biased region" description="Acidic residues" evidence="2">
    <location>
        <begin position="303"/>
        <end position="312"/>
    </location>
</feature>
<feature type="coiled-coil region" evidence="1">
    <location>
        <begin position="454"/>
        <end position="481"/>
    </location>
</feature>
<accession>A0A2B7XK27</accession>
<dbReference type="PANTHER" id="PTHR35391">
    <property type="entry name" value="C2H2-TYPE DOMAIN-CONTAINING PROTEIN-RELATED"/>
    <property type="match status" value="1"/>
</dbReference>
<evidence type="ECO:0000313" key="3">
    <source>
        <dbReference type="EMBL" id="PGH09012.1"/>
    </source>
</evidence>
<reference evidence="3 4" key="1">
    <citation type="submission" date="2017-10" db="EMBL/GenBank/DDBJ databases">
        <title>Comparative genomics in systemic dimorphic fungi from Ajellomycetaceae.</title>
        <authorList>
            <person name="Munoz J.F."/>
            <person name="Mcewen J.G."/>
            <person name="Clay O.K."/>
            <person name="Cuomo C.A."/>
        </authorList>
    </citation>
    <scope>NUCLEOTIDE SEQUENCE [LARGE SCALE GENOMIC DNA]</scope>
    <source>
        <strain evidence="3 4">UAMH5409</strain>
    </source>
</reference>